<proteinExistence type="predicted"/>
<feature type="compositionally biased region" description="Polar residues" evidence="1">
    <location>
        <begin position="36"/>
        <end position="52"/>
    </location>
</feature>
<evidence type="ECO:0000313" key="3">
    <source>
        <dbReference type="EMBL" id="KAK3333968.1"/>
    </source>
</evidence>
<keyword evidence="4" id="KW-1185">Reference proteome</keyword>
<keyword evidence="2" id="KW-0812">Transmembrane</keyword>
<keyword evidence="2" id="KW-1133">Transmembrane helix</keyword>
<sequence length="328" mass="36193">MAPLPTHLGPRLLLLVQRAPCRCASTSPLSPSSNSQITLTRSSTRRLIQTTPRRAAAGPLPKTKPKPPKSKPPIPSGSTLPPSYASQLATKGRTLLYEAPSHIWYRAASFTSGAFCVSYTVYQYWSIYLHPPEGLSSWVPHAFGVICLFMGSMGAYFVLGTRRIIHRIEAVPATLSKIPPKGANHPLYIEVTSSRVIPFLPAKRTTYLPEDVVMPFRMHGVLSTARGKPTSQLAALKAQVAERAEKQARIKARQEELMNHRMTVPFRDMGKAMGTIYGGITRAFNREGFAKIKLKGQEYKLDVSGGWALDDGRAMDRLLLLRPNAMKS</sequence>
<comment type="caution">
    <text evidence="3">The sequence shown here is derived from an EMBL/GenBank/DDBJ whole genome shotgun (WGS) entry which is preliminary data.</text>
</comment>
<name>A0AAE0IZ43_9PEZI</name>
<accession>A0AAE0IZ43</accession>
<feature type="compositionally biased region" description="Low complexity" evidence="1">
    <location>
        <begin position="25"/>
        <end position="35"/>
    </location>
</feature>
<evidence type="ECO:0000256" key="2">
    <source>
        <dbReference type="SAM" id="Phobius"/>
    </source>
</evidence>
<dbReference type="Proteomes" id="UP001286456">
    <property type="component" value="Unassembled WGS sequence"/>
</dbReference>
<keyword evidence="2" id="KW-0472">Membrane</keyword>
<feature type="transmembrane region" description="Helical" evidence="2">
    <location>
        <begin position="103"/>
        <end position="125"/>
    </location>
</feature>
<organism evidence="3 4">
    <name type="scientific">Cercophora scortea</name>
    <dbReference type="NCBI Taxonomy" id="314031"/>
    <lineage>
        <taxon>Eukaryota</taxon>
        <taxon>Fungi</taxon>
        <taxon>Dikarya</taxon>
        <taxon>Ascomycota</taxon>
        <taxon>Pezizomycotina</taxon>
        <taxon>Sordariomycetes</taxon>
        <taxon>Sordariomycetidae</taxon>
        <taxon>Sordariales</taxon>
        <taxon>Lasiosphaeriaceae</taxon>
        <taxon>Cercophora</taxon>
    </lineage>
</organism>
<reference evidence="3" key="2">
    <citation type="submission" date="2023-06" db="EMBL/GenBank/DDBJ databases">
        <authorList>
            <consortium name="Lawrence Berkeley National Laboratory"/>
            <person name="Haridas S."/>
            <person name="Hensen N."/>
            <person name="Bonometti L."/>
            <person name="Westerberg I."/>
            <person name="Brannstrom I.O."/>
            <person name="Guillou S."/>
            <person name="Cros-Aarteil S."/>
            <person name="Calhoun S."/>
            <person name="Kuo A."/>
            <person name="Mondo S."/>
            <person name="Pangilinan J."/>
            <person name="Riley R."/>
            <person name="Labutti K."/>
            <person name="Andreopoulos B."/>
            <person name="Lipzen A."/>
            <person name="Chen C."/>
            <person name="Yanf M."/>
            <person name="Daum C."/>
            <person name="Ng V."/>
            <person name="Clum A."/>
            <person name="Steindorff A."/>
            <person name="Ohm R."/>
            <person name="Martin F."/>
            <person name="Silar P."/>
            <person name="Natvig D."/>
            <person name="Lalanne C."/>
            <person name="Gautier V."/>
            <person name="Ament-Velasquez S.L."/>
            <person name="Kruys A."/>
            <person name="Hutchinson M.I."/>
            <person name="Powell A.J."/>
            <person name="Barry K."/>
            <person name="Miller A.N."/>
            <person name="Grigoriev I.V."/>
            <person name="Debuchy R."/>
            <person name="Gladieux P."/>
            <person name="Thoren M.H."/>
            <person name="Johannesson H."/>
        </authorList>
    </citation>
    <scope>NUCLEOTIDE SEQUENCE</scope>
    <source>
        <strain evidence="3">SMH4131-1</strain>
    </source>
</reference>
<feature type="transmembrane region" description="Helical" evidence="2">
    <location>
        <begin position="137"/>
        <end position="159"/>
    </location>
</feature>
<evidence type="ECO:0000256" key="1">
    <source>
        <dbReference type="SAM" id="MobiDB-lite"/>
    </source>
</evidence>
<gene>
    <name evidence="3" type="ORF">B0T19DRAFT_142542</name>
</gene>
<feature type="region of interest" description="Disordered" evidence="1">
    <location>
        <begin position="24"/>
        <end position="82"/>
    </location>
</feature>
<evidence type="ECO:0000313" key="4">
    <source>
        <dbReference type="Proteomes" id="UP001286456"/>
    </source>
</evidence>
<reference evidence="3" key="1">
    <citation type="journal article" date="2023" name="Mol. Phylogenet. Evol.">
        <title>Genome-scale phylogeny and comparative genomics of the fungal order Sordariales.</title>
        <authorList>
            <person name="Hensen N."/>
            <person name="Bonometti L."/>
            <person name="Westerberg I."/>
            <person name="Brannstrom I.O."/>
            <person name="Guillou S."/>
            <person name="Cros-Aarteil S."/>
            <person name="Calhoun S."/>
            <person name="Haridas S."/>
            <person name="Kuo A."/>
            <person name="Mondo S."/>
            <person name="Pangilinan J."/>
            <person name="Riley R."/>
            <person name="LaButti K."/>
            <person name="Andreopoulos B."/>
            <person name="Lipzen A."/>
            <person name="Chen C."/>
            <person name="Yan M."/>
            <person name="Daum C."/>
            <person name="Ng V."/>
            <person name="Clum A."/>
            <person name="Steindorff A."/>
            <person name="Ohm R.A."/>
            <person name="Martin F."/>
            <person name="Silar P."/>
            <person name="Natvig D.O."/>
            <person name="Lalanne C."/>
            <person name="Gautier V."/>
            <person name="Ament-Velasquez S.L."/>
            <person name="Kruys A."/>
            <person name="Hutchinson M.I."/>
            <person name="Powell A.J."/>
            <person name="Barry K."/>
            <person name="Miller A.N."/>
            <person name="Grigoriev I.V."/>
            <person name="Debuchy R."/>
            <person name="Gladieux P."/>
            <person name="Hiltunen Thoren M."/>
            <person name="Johannesson H."/>
        </authorList>
    </citation>
    <scope>NUCLEOTIDE SEQUENCE</scope>
    <source>
        <strain evidence="3">SMH4131-1</strain>
    </source>
</reference>
<dbReference type="EMBL" id="JAUEPO010000002">
    <property type="protein sequence ID" value="KAK3333968.1"/>
    <property type="molecule type" value="Genomic_DNA"/>
</dbReference>
<protein>
    <submittedName>
        <fullName evidence="3">Uncharacterized protein</fullName>
    </submittedName>
</protein>
<dbReference type="AlphaFoldDB" id="A0AAE0IZ43"/>